<dbReference type="GO" id="GO:0005524">
    <property type="term" value="F:ATP binding"/>
    <property type="evidence" value="ECO:0007669"/>
    <property type="project" value="UniProtKB-KW"/>
</dbReference>
<dbReference type="GO" id="GO:0016020">
    <property type="term" value="C:membrane"/>
    <property type="evidence" value="ECO:0007669"/>
    <property type="project" value="TreeGrafter"/>
</dbReference>
<feature type="domain" description="AMP-dependent synthetase/ligase" evidence="5">
    <location>
        <begin position="94"/>
        <end position="456"/>
    </location>
</feature>
<sequence>MKRYYRIPNLSKIENLRDAINYAKRKYASKIAYRQIETPIYESAITFRGFADNINALGTALMKLPEPFGADPKPKDGRPADTDDAEQAAPTLSGAHIALIGGTSIEWLTAFFATVNGVGCAVPIDRLLDPDTMVGQLDFADVDAIFCEGSFLAKLQPLLSRLPKVRAVVVMRGTGTAVDLLKRLAAEDHDRDYYAYTRLIAHGRSLMRAHDTVFTNAPIDADAMSLLVFTSGTTGANKGVMLCHRNIVTVMKGARQLTTFRRTNLSVLPINHTYELVCNIICSIWEGTTVAINDDLRHVARNLEHFGPEMSSMVPMMLDLLVRKITIESKRNGLWDHLQYGIRVSNALRLIGIDRRRKFFKPVLKALGGNLSMVVSGGAPLAHETESFLDAIGIDVKNGYGITECAPLVASCGDYFRKAGSVGHVIPNIEVRIANPDEHGNGEIQVKGDNVMLGYYKMPEDTAAVFTDDGWLRTGDLGHVDRDGYIFLTGRLKNLIILANGKNVSPEDIEDHIMHDLDYVRECVVYSDEAGTGIYAVCFLDDDACEKLGLHDEKSRHDHLMNDIRTFNKSIPSYKRIADVSIADHEFEKTTTQKIRRFKVIESMRRKRRGRNDS</sequence>
<dbReference type="Pfam" id="PF23562">
    <property type="entry name" value="AMP-binding_C_3"/>
    <property type="match status" value="1"/>
</dbReference>
<dbReference type="Gene3D" id="3.40.50.12780">
    <property type="entry name" value="N-terminal domain of ligase-like"/>
    <property type="match status" value="1"/>
</dbReference>
<dbReference type="InterPro" id="IPR042099">
    <property type="entry name" value="ANL_N_sf"/>
</dbReference>
<evidence type="ECO:0000259" key="5">
    <source>
        <dbReference type="Pfam" id="PF00501"/>
    </source>
</evidence>
<reference evidence="6 7" key="1">
    <citation type="submission" date="2017-05" db="EMBL/GenBank/DDBJ databases">
        <title>Bifidobacterium vansinderenii sp. nov.</title>
        <authorList>
            <person name="Lugli G.A."/>
            <person name="Duranti S."/>
            <person name="Mangifesta M."/>
        </authorList>
    </citation>
    <scope>NUCLEOTIDE SEQUENCE [LARGE SCALE GENOMIC DNA]</scope>
    <source>
        <strain evidence="6 7">Tam10B</strain>
    </source>
</reference>
<dbReference type="EMBL" id="NEWD01000020">
    <property type="protein sequence ID" value="OXN00172.1"/>
    <property type="molecule type" value="Genomic_DNA"/>
</dbReference>
<name>A0A229VX58_9BIFI</name>
<dbReference type="OrthoDB" id="9803968at2"/>
<dbReference type="InterPro" id="IPR000873">
    <property type="entry name" value="AMP-dep_synth/lig_dom"/>
</dbReference>
<dbReference type="GO" id="GO:0004467">
    <property type="term" value="F:long-chain fatty acid-CoA ligase activity"/>
    <property type="evidence" value="ECO:0007669"/>
    <property type="project" value="UniProtKB-EC"/>
</dbReference>
<dbReference type="PANTHER" id="PTHR43272:SF33">
    <property type="entry name" value="AMP-BINDING DOMAIN-CONTAINING PROTEIN-RELATED"/>
    <property type="match status" value="1"/>
</dbReference>
<accession>A0A229VX58</accession>
<dbReference type="RefSeq" id="WP_093960669.1">
    <property type="nucleotide sequence ID" value="NZ_NEWD01000020.1"/>
</dbReference>
<gene>
    <name evidence="6" type="ORF">Tam10B_1519</name>
</gene>
<evidence type="ECO:0000256" key="4">
    <source>
        <dbReference type="SAM" id="MobiDB-lite"/>
    </source>
</evidence>
<keyword evidence="2" id="KW-0067">ATP-binding</keyword>
<dbReference type="SUPFAM" id="SSF56801">
    <property type="entry name" value="Acetyl-CoA synthetase-like"/>
    <property type="match status" value="1"/>
</dbReference>
<dbReference type="AlphaFoldDB" id="A0A229VX58"/>
<keyword evidence="7" id="KW-1185">Reference proteome</keyword>
<evidence type="ECO:0000313" key="6">
    <source>
        <dbReference type="EMBL" id="OXN00172.1"/>
    </source>
</evidence>
<comment type="catalytic activity">
    <reaction evidence="3">
        <text>a long-chain fatty acid + ATP + CoA = a long-chain fatty acyl-CoA + AMP + diphosphate</text>
        <dbReference type="Rhea" id="RHEA:15421"/>
        <dbReference type="ChEBI" id="CHEBI:30616"/>
        <dbReference type="ChEBI" id="CHEBI:33019"/>
        <dbReference type="ChEBI" id="CHEBI:57287"/>
        <dbReference type="ChEBI" id="CHEBI:57560"/>
        <dbReference type="ChEBI" id="CHEBI:83139"/>
        <dbReference type="ChEBI" id="CHEBI:456215"/>
        <dbReference type="EC" id="6.2.1.3"/>
    </reaction>
    <physiologicalReaction direction="left-to-right" evidence="3">
        <dbReference type="Rhea" id="RHEA:15422"/>
    </physiologicalReaction>
</comment>
<dbReference type="Gene3D" id="3.30.300.30">
    <property type="match status" value="1"/>
</dbReference>
<keyword evidence="1" id="KW-0547">Nucleotide-binding</keyword>
<dbReference type="Proteomes" id="UP000215433">
    <property type="component" value="Unassembled WGS sequence"/>
</dbReference>
<evidence type="ECO:0000313" key="7">
    <source>
        <dbReference type="Proteomes" id="UP000215433"/>
    </source>
</evidence>
<dbReference type="InterPro" id="IPR045851">
    <property type="entry name" value="AMP-bd_C_sf"/>
</dbReference>
<feature type="region of interest" description="Disordered" evidence="4">
    <location>
        <begin position="66"/>
        <end position="87"/>
    </location>
</feature>
<proteinExistence type="predicted"/>
<protein>
    <submittedName>
        <fullName evidence="6">AMP-forming long-chain acyl-CoA synthetase</fullName>
    </submittedName>
</protein>
<feature type="compositionally biased region" description="Basic and acidic residues" evidence="4">
    <location>
        <begin position="72"/>
        <end position="81"/>
    </location>
</feature>
<organism evidence="6 7">
    <name type="scientific">Bifidobacterium vansinderenii</name>
    <dbReference type="NCBI Taxonomy" id="1984871"/>
    <lineage>
        <taxon>Bacteria</taxon>
        <taxon>Bacillati</taxon>
        <taxon>Actinomycetota</taxon>
        <taxon>Actinomycetes</taxon>
        <taxon>Bifidobacteriales</taxon>
        <taxon>Bifidobacteriaceae</taxon>
        <taxon>Bifidobacterium</taxon>
    </lineage>
</organism>
<evidence type="ECO:0000256" key="2">
    <source>
        <dbReference type="ARBA" id="ARBA00022840"/>
    </source>
</evidence>
<dbReference type="Pfam" id="PF00501">
    <property type="entry name" value="AMP-binding"/>
    <property type="match status" value="1"/>
</dbReference>
<dbReference type="PANTHER" id="PTHR43272">
    <property type="entry name" value="LONG-CHAIN-FATTY-ACID--COA LIGASE"/>
    <property type="match status" value="1"/>
</dbReference>
<evidence type="ECO:0000256" key="3">
    <source>
        <dbReference type="ARBA" id="ARBA00024484"/>
    </source>
</evidence>
<comment type="caution">
    <text evidence="6">The sequence shown here is derived from an EMBL/GenBank/DDBJ whole genome shotgun (WGS) entry which is preliminary data.</text>
</comment>
<evidence type="ECO:0000256" key="1">
    <source>
        <dbReference type="ARBA" id="ARBA00022741"/>
    </source>
</evidence>